<accession>A0A364RJL7</accession>
<protein>
    <submittedName>
        <fullName evidence="2">Uncharacterized protein</fullName>
    </submittedName>
</protein>
<evidence type="ECO:0000256" key="1">
    <source>
        <dbReference type="SAM" id="MobiDB-lite"/>
    </source>
</evidence>
<feature type="compositionally biased region" description="Low complexity" evidence="1">
    <location>
        <begin position="37"/>
        <end position="50"/>
    </location>
</feature>
<gene>
    <name evidence="2" type="ORF">DP923_01040</name>
</gene>
<dbReference type="Proteomes" id="UP000251692">
    <property type="component" value="Unassembled WGS sequence"/>
</dbReference>
<feature type="region of interest" description="Disordered" evidence="1">
    <location>
        <begin position="23"/>
        <end position="71"/>
    </location>
</feature>
<reference evidence="2 3" key="1">
    <citation type="submission" date="2018-06" db="EMBL/GenBank/DDBJ databases">
        <authorList>
            <person name="Liu Z.-W."/>
        </authorList>
    </citation>
    <scope>NUCLEOTIDE SEQUENCE [LARGE SCALE GENOMIC DNA]</scope>
    <source>
        <strain evidence="2 3">2b14</strain>
    </source>
</reference>
<dbReference type="EMBL" id="QMDV01000001">
    <property type="protein sequence ID" value="RAU84474.1"/>
    <property type="molecule type" value="Genomic_DNA"/>
</dbReference>
<sequence length="71" mass="7872">MSACTTSKKKPERVIVISKKNNVIKKDNGNHKGWYKNPNNPHHLHTTNPGHTKHKGKGMPGKGNNGKGKKH</sequence>
<keyword evidence="3" id="KW-1185">Reference proteome</keyword>
<feature type="compositionally biased region" description="Gly residues" evidence="1">
    <location>
        <begin position="58"/>
        <end position="71"/>
    </location>
</feature>
<dbReference type="AlphaFoldDB" id="A0A364RJL7"/>
<proteinExistence type="predicted"/>
<comment type="caution">
    <text evidence="2">The sequence shown here is derived from an EMBL/GenBank/DDBJ whole genome shotgun (WGS) entry which is preliminary data.</text>
</comment>
<name>A0A364RJL7_9BACT</name>
<evidence type="ECO:0000313" key="2">
    <source>
        <dbReference type="EMBL" id="RAU84474.1"/>
    </source>
</evidence>
<evidence type="ECO:0000313" key="3">
    <source>
        <dbReference type="Proteomes" id="UP000251692"/>
    </source>
</evidence>
<reference evidence="2 3" key="2">
    <citation type="submission" date="2018-07" db="EMBL/GenBank/DDBJ databases">
        <title>Pontibacter sp. 2b14 genomic sequence and assembly.</title>
        <authorList>
            <person name="Du Z.-J."/>
        </authorList>
    </citation>
    <scope>NUCLEOTIDE SEQUENCE [LARGE SCALE GENOMIC DNA]</scope>
    <source>
        <strain evidence="2 3">2b14</strain>
    </source>
</reference>
<organism evidence="2 3">
    <name type="scientific">Pontibacter arcticus</name>
    <dbReference type="NCBI Taxonomy" id="2080288"/>
    <lineage>
        <taxon>Bacteria</taxon>
        <taxon>Pseudomonadati</taxon>
        <taxon>Bacteroidota</taxon>
        <taxon>Cytophagia</taxon>
        <taxon>Cytophagales</taxon>
        <taxon>Hymenobacteraceae</taxon>
        <taxon>Pontibacter</taxon>
    </lineage>
</organism>